<dbReference type="WBParaSite" id="NBR_0000829101-mRNA-1">
    <property type="protein sequence ID" value="NBR_0000829101-mRNA-1"/>
    <property type="gene ID" value="NBR_0000829101"/>
</dbReference>
<name>A0A158QYC9_NIPBR</name>
<reference evidence="2 3" key="2">
    <citation type="submission" date="2018-11" db="EMBL/GenBank/DDBJ databases">
        <authorList>
            <consortium name="Pathogen Informatics"/>
        </authorList>
    </citation>
    <scope>NUCLEOTIDE SEQUENCE [LARGE SCALE GENOMIC DNA]</scope>
</reference>
<dbReference type="Gene3D" id="2.170.270.10">
    <property type="entry name" value="SET domain"/>
    <property type="match status" value="1"/>
</dbReference>
<feature type="compositionally biased region" description="Basic and acidic residues" evidence="1">
    <location>
        <begin position="455"/>
        <end position="501"/>
    </location>
</feature>
<proteinExistence type="predicted"/>
<accession>A0A158QYC9</accession>
<dbReference type="InterPro" id="IPR046341">
    <property type="entry name" value="SET_dom_sf"/>
</dbReference>
<keyword evidence="3" id="KW-1185">Reference proteome</keyword>
<feature type="region of interest" description="Disordered" evidence="1">
    <location>
        <begin position="453"/>
        <end position="520"/>
    </location>
</feature>
<organism evidence="4">
    <name type="scientific">Nippostrongylus brasiliensis</name>
    <name type="common">Rat hookworm</name>
    <dbReference type="NCBI Taxonomy" id="27835"/>
    <lineage>
        <taxon>Eukaryota</taxon>
        <taxon>Metazoa</taxon>
        <taxon>Ecdysozoa</taxon>
        <taxon>Nematoda</taxon>
        <taxon>Chromadorea</taxon>
        <taxon>Rhabditida</taxon>
        <taxon>Rhabditina</taxon>
        <taxon>Rhabditomorpha</taxon>
        <taxon>Strongyloidea</taxon>
        <taxon>Heligmosomidae</taxon>
        <taxon>Nippostrongylus</taxon>
    </lineage>
</organism>
<feature type="compositionally biased region" description="Polar residues" evidence="1">
    <location>
        <begin position="141"/>
        <end position="166"/>
    </location>
</feature>
<feature type="compositionally biased region" description="Basic residues" evidence="1">
    <location>
        <begin position="273"/>
        <end position="284"/>
    </location>
</feature>
<gene>
    <name evidence="2" type="ORF">NBR_LOCUS8292</name>
</gene>
<dbReference type="AlphaFoldDB" id="A0A158QYC9"/>
<evidence type="ECO:0000313" key="3">
    <source>
        <dbReference type="Proteomes" id="UP000271162"/>
    </source>
</evidence>
<evidence type="ECO:0000313" key="4">
    <source>
        <dbReference type="WBParaSite" id="NBR_0000829101-mRNA-1"/>
    </source>
</evidence>
<feature type="region of interest" description="Disordered" evidence="1">
    <location>
        <begin position="34"/>
        <end position="53"/>
    </location>
</feature>
<feature type="compositionally biased region" description="Low complexity" evidence="1">
    <location>
        <begin position="315"/>
        <end position="324"/>
    </location>
</feature>
<dbReference type="EMBL" id="UYSL01019987">
    <property type="protein sequence ID" value="VDL71881.1"/>
    <property type="molecule type" value="Genomic_DNA"/>
</dbReference>
<evidence type="ECO:0000313" key="2">
    <source>
        <dbReference type="EMBL" id="VDL71881.1"/>
    </source>
</evidence>
<sequence>MSYEAVPCMFRSSTQNGNGETQYLGLLIRPSVNQPNAAPGTPATPIVGRNANGQPVTTLTPAPNASKAPQPLLVQGVYPQGGPIVVQGETPKHRSLSVCSASPQLDSSPMSPLPNIVHYHNHPTPSSTRVGLPTDPRATRVPSTTHWTAPISDSSTTPDSGIQSVPCTPPSSQPLTPPNMQLEGCDSVCEERCDNDEDFADMPRLLPIDQEESQYSNSCLSVREDVASAHGSECETAPTPSISITPSMDSKDIVEQLLMLDPEKANAIANLIKRRQSSNKRRSGSKQEGSQKRARPTSSASEDPKKSEEEPTPVPRVTTRSTSRASQKDGAGSNLPKLDTAPSPAEEPRVVDPQEISPVPSEQVFGESPSSEERRSVIGLPPSDHITNQAEMRMLYREAIKRMLKEKLDSLVERTVVDLQALRIGLRERHDRRNSKERKNSFAVNWELVKRKRKKEDDRRRTAERTDKRKDVTPKKTEIECKKEQKDENHEISPRNDPVHEKRPRKRRHDTDLLTRPPRRGQDVVVMRQRMSKKRKSMRKFLEKFWREDAIKSLAISSVKTRKTLKTRQARRAGEFLCEFAGEVVRFEEAKQRWETYLKTETAPIILCLTSCLFVDATVRGNISRHVRHS</sequence>
<dbReference type="Proteomes" id="UP000271162">
    <property type="component" value="Unassembled WGS sequence"/>
</dbReference>
<dbReference type="STRING" id="27835.A0A158QYC9"/>
<dbReference type="SUPFAM" id="SSF82199">
    <property type="entry name" value="SET domain"/>
    <property type="match status" value="1"/>
</dbReference>
<feature type="compositionally biased region" description="Pro residues" evidence="1">
    <location>
        <begin position="167"/>
        <end position="177"/>
    </location>
</feature>
<feature type="region of interest" description="Disordered" evidence="1">
    <location>
        <begin position="140"/>
        <end position="178"/>
    </location>
</feature>
<feature type="region of interest" description="Disordered" evidence="1">
    <location>
        <begin position="273"/>
        <end position="385"/>
    </location>
</feature>
<reference evidence="4" key="1">
    <citation type="submission" date="2016-04" db="UniProtKB">
        <authorList>
            <consortium name="WormBaseParasite"/>
        </authorList>
    </citation>
    <scope>IDENTIFICATION</scope>
</reference>
<protein>
    <submittedName>
        <fullName evidence="4">MYND-type domain-containing protein</fullName>
    </submittedName>
</protein>
<evidence type="ECO:0000256" key="1">
    <source>
        <dbReference type="SAM" id="MobiDB-lite"/>
    </source>
</evidence>